<keyword evidence="4" id="KW-1185">Reference proteome</keyword>
<dbReference type="Pfam" id="PF26130">
    <property type="entry name" value="PB1-like"/>
    <property type="match status" value="1"/>
</dbReference>
<dbReference type="EMBL" id="JAMSHJ010000002">
    <property type="protein sequence ID" value="KAI5434587.1"/>
    <property type="molecule type" value="Genomic_DNA"/>
</dbReference>
<proteinExistence type="predicted"/>
<dbReference type="Proteomes" id="UP001058974">
    <property type="component" value="Chromosome 2"/>
</dbReference>
<feature type="domain" description="PB1-like" evidence="2">
    <location>
        <begin position="12"/>
        <end position="111"/>
    </location>
</feature>
<dbReference type="InterPro" id="IPR058594">
    <property type="entry name" value="PB1-like_dom_pln"/>
</dbReference>
<sequence length="205" mass="23599">MTLKLIMYEDMQHFNVSFHHGGEFILVKQNDIIYRGGVDTHVSGQHINKWTIGSIRTLVNMWGYKEGTYRLWTKIMEMDEGFFQITKDDDAYDFAAYSCATQVDGDIFFEHDVDDMKLRVRVPKCVNRVTGVEGLDDEVVERLDNSEDDKFGVTILINQGELVAGLLGRSNKRIDDDGYYSDKLDNSDPDGFGDEEGPKFERFRK</sequence>
<dbReference type="AlphaFoldDB" id="A0A9D5B3Y9"/>
<evidence type="ECO:0000256" key="1">
    <source>
        <dbReference type="SAM" id="MobiDB-lite"/>
    </source>
</evidence>
<name>A0A9D5B3Y9_PEA</name>
<reference evidence="3 4" key="1">
    <citation type="journal article" date="2022" name="Nat. Genet.">
        <title>Improved pea reference genome and pan-genome highlight genomic features and evolutionary characteristics.</title>
        <authorList>
            <person name="Yang T."/>
            <person name="Liu R."/>
            <person name="Luo Y."/>
            <person name="Hu S."/>
            <person name="Wang D."/>
            <person name="Wang C."/>
            <person name="Pandey M.K."/>
            <person name="Ge S."/>
            <person name="Xu Q."/>
            <person name="Li N."/>
            <person name="Li G."/>
            <person name="Huang Y."/>
            <person name="Saxena R.K."/>
            <person name="Ji Y."/>
            <person name="Li M."/>
            <person name="Yan X."/>
            <person name="He Y."/>
            <person name="Liu Y."/>
            <person name="Wang X."/>
            <person name="Xiang C."/>
            <person name="Varshney R.K."/>
            <person name="Ding H."/>
            <person name="Gao S."/>
            <person name="Zong X."/>
        </authorList>
    </citation>
    <scope>NUCLEOTIDE SEQUENCE [LARGE SCALE GENOMIC DNA]</scope>
    <source>
        <strain evidence="3 4">cv. Zhongwan 6</strain>
    </source>
</reference>
<feature type="region of interest" description="Disordered" evidence="1">
    <location>
        <begin position="175"/>
        <end position="205"/>
    </location>
</feature>
<feature type="compositionally biased region" description="Basic and acidic residues" evidence="1">
    <location>
        <begin position="175"/>
        <end position="186"/>
    </location>
</feature>
<evidence type="ECO:0000313" key="3">
    <source>
        <dbReference type="EMBL" id="KAI5434587.1"/>
    </source>
</evidence>
<evidence type="ECO:0000313" key="4">
    <source>
        <dbReference type="Proteomes" id="UP001058974"/>
    </source>
</evidence>
<gene>
    <name evidence="3" type="ORF">KIW84_021427</name>
</gene>
<feature type="compositionally biased region" description="Basic and acidic residues" evidence="1">
    <location>
        <begin position="196"/>
        <end position="205"/>
    </location>
</feature>
<accession>A0A9D5B3Y9</accession>
<organism evidence="3 4">
    <name type="scientific">Pisum sativum</name>
    <name type="common">Garden pea</name>
    <name type="synonym">Lathyrus oleraceus</name>
    <dbReference type="NCBI Taxonomy" id="3888"/>
    <lineage>
        <taxon>Eukaryota</taxon>
        <taxon>Viridiplantae</taxon>
        <taxon>Streptophyta</taxon>
        <taxon>Embryophyta</taxon>
        <taxon>Tracheophyta</taxon>
        <taxon>Spermatophyta</taxon>
        <taxon>Magnoliopsida</taxon>
        <taxon>eudicotyledons</taxon>
        <taxon>Gunneridae</taxon>
        <taxon>Pentapetalae</taxon>
        <taxon>rosids</taxon>
        <taxon>fabids</taxon>
        <taxon>Fabales</taxon>
        <taxon>Fabaceae</taxon>
        <taxon>Papilionoideae</taxon>
        <taxon>50 kb inversion clade</taxon>
        <taxon>NPAAA clade</taxon>
        <taxon>Hologalegina</taxon>
        <taxon>IRL clade</taxon>
        <taxon>Fabeae</taxon>
        <taxon>Lathyrus</taxon>
    </lineage>
</organism>
<comment type="caution">
    <text evidence="3">The sequence shown here is derived from an EMBL/GenBank/DDBJ whole genome shotgun (WGS) entry which is preliminary data.</text>
</comment>
<dbReference type="Gramene" id="Psat02G0142700-T1">
    <property type="protein sequence ID" value="KAI5434587.1"/>
    <property type="gene ID" value="KIW84_021427"/>
</dbReference>
<evidence type="ECO:0000259" key="2">
    <source>
        <dbReference type="Pfam" id="PF26130"/>
    </source>
</evidence>
<protein>
    <recommendedName>
        <fullName evidence="2">PB1-like domain-containing protein</fullName>
    </recommendedName>
</protein>